<sequence>MGIIAWIIFGLIAGIIAKLIMPGRDGGGFFLTCILGIVGAVVGGWLATMFGIGGSISGFNLHSFLVAVVGAILVLGVFRSASCEENKIFIRRIAIQMPLSAFTSERILDTSPEIATFFNKPFTVGIFGIKQVIDRRINAEAMT</sequence>
<evidence type="ECO:0008006" key="9">
    <source>
        <dbReference type="Google" id="ProtNLM"/>
    </source>
</evidence>
<dbReference type="PANTHER" id="PTHR33884">
    <property type="entry name" value="UPF0410 PROTEIN YMGE"/>
    <property type="match status" value="1"/>
</dbReference>
<evidence type="ECO:0000256" key="4">
    <source>
        <dbReference type="ARBA" id="ARBA00022692"/>
    </source>
</evidence>
<feature type="transmembrane region" description="Helical" evidence="7">
    <location>
        <begin position="59"/>
        <end position="78"/>
    </location>
</feature>
<protein>
    <recommendedName>
        <fullName evidence="9">GlsB/YeaQ/YmgE family stress response membrane protein</fullName>
    </recommendedName>
</protein>
<keyword evidence="6 7" id="KW-0472">Membrane</keyword>
<dbReference type="InterPro" id="IPR007341">
    <property type="entry name" value="Transgly_assoc"/>
</dbReference>
<keyword evidence="5 7" id="KW-1133">Transmembrane helix</keyword>
<dbReference type="Pfam" id="PF04226">
    <property type="entry name" value="Transgly_assoc"/>
    <property type="match status" value="1"/>
</dbReference>
<dbReference type="PANTHER" id="PTHR33884:SF3">
    <property type="entry name" value="UPF0410 PROTEIN YMGE"/>
    <property type="match status" value="1"/>
</dbReference>
<evidence type="ECO:0000256" key="7">
    <source>
        <dbReference type="SAM" id="Phobius"/>
    </source>
</evidence>
<evidence type="ECO:0000256" key="6">
    <source>
        <dbReference type="ARBA" id="ARBA00023136"/>
    </source>
</evidence>
<feature type="transmembrane region" description="Helical" evidence="7">
    <location>
        <begin position="6"/>
        <end position="21"/>
    </location>
</feature>
<dbReference type="AlphaFoldDB" id="A0A5Q5A554"/>
<keyword evidence="4 7" id="KW-0812">Transmembrane</keyword>
<evidence type="ECO:0000313" key="8">
    <source>
        <dbReference type="EMBL" id="VWQ02234.1"/>
    </source>
</evidence>
<reference evidence="8" key="1">
    <citation type="submission" date="2019-10" db="EMBL/GenBank/DDBJ databases">
        <authorList>
            <person name="Stefani N."/>
            <person name="Schroeckh V."/>
        </authorList>
    </citation>
    <scope>NUCLEOTIDE SEQUENCE</scope>
    <source>
        <strain evidence="8">KI683</strain>
    </source>
</reference>
<gene>
    <name evidence="8" type="ORF">ECOLIKI683_02234</name>
</gene>
<feature type="transmembrane region" description="Helical" evidence="7">
    <location>
        <begin position="28"/>
        <end position="47"/>
    </location>
</feature>
<evidence type="ECO:0000256" key="5">
    <source>
        <dbReference type="ARBA" id="ARBA00022989"/>
    </source>
</evidence>
<evidence type="ECO:0000256" key="1">
    <source>
        <dbReference type="ARBA" id="ARBA00004651"/>
    </source>
</evidence>
<evidence type="ECO:0000256" key="2">
    <source>
        <dbReference type="ARBA" id="ARBA00011006"/>
    </source>
</evidence>
<dbReference type="GO" id="GO:0005886">
    <property type="term" value="C:plasma membrane"/>
    <property type="evidence" value="ECO:0007669"/>
    <property type="project" value="UniProtKB-SubCell"/>
</dbReference>
<keyword evidence="3" id="KW-1003">Cell membrane</keyword>
<organism evidence="8">
    <name type="scientific">Escherichia coli</name>
    <dbReference type="NCBI Taxonomy" id="562"/>
    <lineage>
        <taxon>Bacteria</taxon>
        <taxon>Pseudomonadati</taxon>
        <taxon>Pseudomonadota</taxon>
        <taxon>Gammaproteobacteria</taxon>
        <taxon>Enterobacterales</taxon>
        <taxon>Enterobacteriaceae</taxon>
        <taxon>Escherichia</taxon>
    </lineage>
</organism>
<accession>A0A5Q5A554</accession>
<comment type="subcellular location">
    <subcellularLocation>
        <location evidence="1">Cell membrane</location>
        <topology evidence="1">Multi-pass membrane protein</topology>
    </subcellularLocation>
</comment>
<dbReference type="EMBL" id="LR730402">
    <property type="protein sequence ID" value="VWQ02234.1"/>
    <property type="molecule type" value="Genomic_DNA"/>
</dbReference>
<evidence type="ECO:0000256" key="3">
    <source>
        <dbReference type="ARBA" id="ARBA00022475"/>
    </source>
</evidence>
<name>A0A5Q5A554_ECOLX</name>
<comment type="similarity">
    <text evidence="2">Belongs to the UPF0410 family.</text>
</comment>
<proteinExistence type="inferred from homology"/>